<feature type="compositionally biased region" description="Basic and acidic residues" evidence="1">
    <location>
        <begin position="1"/>
        <end position="26"/>
    </location>
</feature>
<keyword evidence="2" id="KW-1185">Reference proteome</keyword>
<dbReference type="Proteomes" id="UP000492821">
    <property type="component" value="Unassembled WGS sequence"/>
</dbReference>
<proteinExistence type="predicted"/>
<feature type="region of interest" description="Disordered" evidence="1">
    <location>
        <begin position="1"/>
        <end position="85"/>
    </location>
</feature>
<reference evidence="2" key="1">
    <citation type="journal article" date="2013" name="Genetics">
        <title>The draft genome and transcriptome of Panagrellus redivivus are shaped by the harsh demands of a free-living lifestyle.</title>
        <authorList>
            <person name="Srinivasan J."/>
            <person name="Dillman A.R."/>
            <person name="Macchietto M.G."/>
            <person name="Heikkinen L."/>
            <person name="Lakso M."/>
            <person name="Fracchia K.M."/>
            <person name="Antoshechkin I."/>
            <person name="Mortazavi A."/>
            <person name="Wong G."/>
            <person name="Sternberg P.W."/>
        </authorList>
    </citation>
    <scope>NUCLEOTIDE SEQUENCE [LARGE SCALE GENOMIC DNA]</scope>
    <source>
        <strain evidence="2">MT8872</strain>
    </source>
</reference>
<organism evidence="2 3">
    <name type="scientific">Panagrellus redivivus</name>
    <name type="common">Microworm</name>
    <dbReference type="NCBI Taxonomy" id="6233"/>
    <lineage>
        <taxon>Eukaryota</taxon>
        <taxon>Metazoa</taxon>
        <taxon>Ecdysozoa</taxon>
        <taxon>Nematoda</taxon>
        <taxon>Chromadorea</taxon>
        <taxon>Rhabditida</taxon>
        <taxon>Tylenchina</taxon>
        <taxon>Panagrolaimomorpha</taxon>
        <taxon>Panagrolaimoidea</taxon>
        <taxon>Panagrolaimidae</taxon>
        <taxon>Panagrellus</taxon>
    </lineage>
</organism>
<dbReference type="AlphaFoldDB" id="A0A7E4UYV6"/>
<dbReference type="WBParaSite" id="Pan_g14217.t1">
    <property type="protein sequence ID" value="Pan_g14217.t1"/>
    <property type="gene ID" value="Pan_g14217"/>
</dbReference>
<name>A0A7E4UYV6_PANRE</name>
<protein>
    <submittedName>
        <fullName evidence="3">Flocculation protein FLO11-like</fullName>
    </submittedName>
</protein>
<reference evidence="3" key="2">
    <citation type="submission" date="2020-10" db="UniProtKB">
        <authorList>
            <consortium name="WormBaseParasite"/>
        </authorList>
    </citation>
    <scope>IDENTIFICATION</scope>
</reference>
<feature type="region of interest" description="Disordered" evidence="1">
    <location>
        <begin position="99"/>
        <end position="143"/>
    </location>
</feature>
<feature type="compositionally biased region" description="Low complexity" evidence="1">
    <location>
        <begin position="76"/>
        <end position="85"/>
    </location>
</feature>
<evidence type="ECO:0000313" key="3">
    <source>
        <dbReference type="WBParaSite" id="Pan_g14217.t1"/>
    </source>
</evidence>
<accession>A0A7E4UYV6</accession>
<feature type="compositionally biased region" description="Polar residues" evidence="1">
    <location>
        <begin position="113"/>
        <end position="132"/>
    </location>
</feature>
<evidence type="ECO:0000256" key="1">
    <source>
        <dbReference type="SAM" id="MobiDB-lite"/>
    </source>
</evidence>
<evidence type="ECO:0000313" key="2">
    <source>
        <dbReference type="Proteomes" id="UP000492821"/>
    </source>
</evidence>
<sequence length="143" mass="15492">MEITHKDPKSDPKGLSDSVSDRESENPIKSSDCHLCYCRKRTPQKIKPSDGQSQKHTTEADGPSALLPPKPKSRRTSSTTVSTATLPVKTSSSVVVLPVENVPPKPSMPIAKRTQSPHMLSVSPFGNNSENTIDVKFPVSNTD</sequence>